<dbReference type="Proteomes" id="UP001249851">
    <property type="component" value="Unassembled WGS sequence"/>
</dbReference>
<reference evidence="1" key="1">
    <citation type="journal article" date="2023" name="G3 (Bethesda)">
        <title>Whole genome assembly and annotation of the endangered Caribbean coral Acropora cervicornis.</title>
        <authorList>
            <person name="Selwyn J.D."/>
            <person name="Vollmer S.V."/>
        </authorList>
    </citation>
    <scope>NUCLEOTIDE SEQUENCE</scope>
    <source>
        <strain evidence="1">K2</strain>
    </source>
</reference>
<dbReference type="Gene3D" id="3.90.320.10">
    <property type="match status" value="1"/>
</dbReference>
<protein>
    <submittedName>
        <fullName evidence="1">Uncharacterized protein</fullName>
    </submittedName>
</protein>
<organism evidence="1 2">
    <name type="scientific">Acropora cervicornis</name>
    <name type="common">Staghorn coral</name>
    <dbReference type="NCBI Taxonomy" id="6130"/>
    <lineage>
        <taxon>Eukaryota</taxon>
        <taxon>Metazoa</taxon>
        <taxon>Cnidaria</taxon>
        <taxon>Anthozoa</taxon>
        <taxon>Hexacorallia</taxon>
        <taxon>Scleractinia</taxon>
        <taxon>Astrocoeniina</taxon>
        <taxon>Acroporidae</taxon>
        <taxon>Acropora</taxon>
    </lineage>
</organism>
<dbReference type="InterPro" id="IPR011335">
    <property type="entry name" value="Restrct_endonuc-II-like"/>
</dbReference>
<accession>A0AAD9PR63</accession>
<gene>
    <name evidence="1" type="ORF">P5673_032745</name>
</gene>
<reference evidence="1" key="2">
    <citation type="journal article" date="2023" name="Science">
        <title>Genomic signatures of disease resistance in endangered staghorn corals.</title>
        <authorList>
            <person name="Vollmer S.V."/>
            <person name="Selwyn J.D."/>
            <person name="Despard B.A."/>
            <person name="Roesel C.L."/>
        </authorList>
    </citation>
    <scope>NUCLEOTIDE SEQUENCE</scope>
    <source>
        <strain evidence="1">K2</strain>
    </source>
</reference>
<dbReference type="EMBL" id="JARQWQ010000190">
    <property type="protein sequence ID" value="KAK2547341.1"/>
    <property type="molecule type" value="Genomic_DNA"/>
</dbReference>
<evidence type="ECO:0000313" key="2">
    <source>
        <dbReference type="Proteomes" id="UP001249851"/>
    </source>
</evidence>
<comment type="caution">
    <text evidence="1">The sequence shown here is derived from an EMBL/GenBank/DDBJ whole genome shotgun (WGS) entry which is preliminary data.</text>
</comment>
<sequence length="161" mass="17977">MADRSGRVVINRIRSRGDPGKGLKTKAELVKRVEEYIKTGKDKNIVNPDPNGLYTKRKQQCIGIGAASSVADGDAHNKERLTVKYPTDGWSTSLERMPMFNRAEMNEHIARSGKNISDIQNHSVPMSLRNAYYAQVQGQIGVTGAKWCDFITYTSKGIYIE</sequence>
<dbReference type="GO" id="GO:0006281">
    <property type="term" value="P:DNA repair"/>
    <property type="evidence" value="ECO:0007669"/>
    <property type="project" value="UniProtKB-ARBA"/>
</dbReference>
<name>A0AAD9PR63_ACRCE</name>
<proteinExistence type="predicted"/>
<dbReference type="AlphaFoldDB" id="A0AAD9PR63"/>
<keyword evidence="2" id="KW-1185">Reference proteome</keyword>
<evidence type="ECO:0000313" key="1">
    <source>
        <dbReference type="EMBL" id="KAK2547341.1"/>
    </source>
</evidence>
<dbReference type="SUPFAM" id="SSF52980">
    <property type="entry name" value="Restriction endonuclease-like"/>
    <property type="match status" value="1"/>
</dbReference>
<dbReference type="InterPro" id="IPR011604">
    <property type="entry name" value="PDDEXK-like_dom_sf"/>
</dbReference>